<evidence type="ECO:0000256" key="3">
    <source>
        <dbReference type="ARBA" id="ARBA00022679"/>
    </source>
</evidence>
<proteinExistence type="inferred from homology"/>
<dbReference type="InterPro" id="IPR006638">
    <property type="entry name" value="Elp3/MiaA/NifB-like_rSAM"/>
</dbReference>
<dbReference type="GO" id="GO:0035600">
    <property type="term" value="P:tRNA methylthiolation"/>
    <property type="evidence" value="ECO:0007669"/>
    <property type="project" value="UniProtKB-ARBA"/>
</dbReference>
<keyword evidence="6 8" id="KW-0408">Iron</keyword>
<evidence type="ECO:0000256" key="4">
    <source>
        <dbReference type="ARBA" id="ARBA00022691"/>
    </source>
</evidence>
<dbReference type="GO" id="GO:0005840">
    <property type="term" value="C:ribosome"/>
    <property type="evidence" value="ECO:0007669"/>
    <property type="project" value="UniProtKB-KW"/>
</dbReference>
<dbReference type="NCBIfam" id="TIGR00089">
    <property type="entry name" value="MiaB/RimO family radical SAM methylthiotransferase"/>
    <property type="match status" value="1"/>
</dbReference>
<dbReference type="PROSITE" id="PS51918">
    <property type="entry name" value="RADICAL_SAM"/>
    <property type="match status" value="1"/>
</dbReference>
<dbReference type="RefSeq" id="WP_240985859.1">
    <property type="nucleotide sequence ID" value="NZ_CDGJ01000005.1"/>
</dbReference>
<dbReference type="SFLD" id="SFLDF00274">
    <property type="entry name" value="ribosomal_protein_S12_methylth"/>
    <property type="match status" value="1"/>
</dbReference>
<evidence type="ECO:0000256" key="8">
    <source>
        <dbReference type="HAMAP-Rule" id="MF_01865"/>
    </source>
</evidence>
<dbReference type="InterPro" id="IPR012340">
    <property type="entry name" value="NA-bd_OB-fold"/>
</dbReference>
<feature type="domain" description="MTTase N-terminal" evidence="10">
    <location>
        <begin position="3"/>
        <end position="118"/>
    </location>
</feature>
<feature type="binding site" evidence="8">
    <location>
        <position position="12"/>
    </location>
    <ligand>
        <name>[4Fe-4S] cluster</name>
        <dbReference type="ChEBI" id="CHEBI:49883"/>
        <label>1</label>
    </ligand>
</feature>
<dbReference type="PANTHER" id="PTHR43837:SF1">
    <property type="entry name" value="RIBOSOMAL PROTEIN US12 METHYLTHIOTRANSFERASE RIMO"/>
    <property type="match status" value="1"/>
</dbReference>
<reference evidence="13" key="1">
    <citation type="submission" date="2014-11" db="EMBL/GenBank/DDBJ databases">
        <authorList>
            <person name="Hornung B.V."/>
        </authorList>
    </citation>
    <scope>NUCLEOTIDE SEQUENCE</scope>
    <source>
        <strain evidence="13">INE</strain>
    </source>
</reference>
<dbReference type="PROSITE" id="PS51449">
    <property type="entry name" value="MTTASE_N"/>
    <property type="match status" value="1"/>
</dbReference>
<feature type="binding site" evidence="8">
    <location>
        <position position="47"/>
    </location>
    <ligand>
        <name>[4Fe-4S] cluster</name>
        <dbReference type="ChEBI" id="CHEBI:49883"/>
        <label>1</label>
    </ligand>
</feature>
<dbReference type="SFLD" id="SFLDS00029">
    <property type="entry name" value="Radical_SAM"/>
    <property type="match status" value="1"/>
</dbReference>
<keyword evidence="7 8" id="KW-0411">Iron-sulfur</keyword>
<feature type="domain" description="TRAM" evidence="9">
    <location>
        <begin position="375"/>
        <end position="444"/>
    </location>
</feature>
<dbReference type="Gene3D" id="3.80.30.20">
    <property type="entry name" value="tm_1862 like domain"/>
    <property type="match status" value="1"/>
</dbReference>
<feature type="binding site" evidence="8">
    <location>
        <position position="163"/>
    </location>
    <ligand>
        <name>[4Fe-4S] cluster</name>
        <dbReference type="ChEBI" id="CHEBI:49883"/>
        <label>2</label>
        <note>4Fe-4S-S-AdoMet</note>
    </ligand>
</feature>
<comment type="catalytic activity">
    <reaction evidence="8">
        <text>L-aspartate(89)-[ribosomal protein uS12]-hydrogen + (sulfur carrier)-SH + AH2 + 2 S-adenosyl-L-methionine = 3-methylsulfanyl-L-aspartate(89)-[ribosomal protein uS12]-hydrogen + (sulfur carrier)-H + 5'-deoxyadenosine + L-methionine + A + S-adenosyl-L-homocysteine + 2 H(+)</text>
        <dbReference type="Rhea" id="RHEA:37087"/>
        <dbReference type="Rhea" id="RHEA-COMP:10460"/>
        <dbReference type="Rhea" id="RHEA-COMP:10461"/>
        <dbReference type="Rhea" id="RHEA-COMP:14737"/>
        <dbReference type="Rhea" id="RHEA-COMP:14739"/>
        <dbReference type="ChEBI" id="CHEBI:13193"/>
        <dbReference type="ChEBI" id="CHEBI:15378"/>
        <dbReference type="ChEBI" id="CHEBI:17319"/>
        <dbReference type="ChEBI" id="CHEBI:17499"/>
        <dbReference type="ChEBI" id="CHEBI:29917"/>
        <dbReference type="ChEBI" id="CHEBI:29961"/>
        <dbReference type="ChEBI" id="CHEBI:57844"/>
        <dbReference type="ChEBI" id="CHEBI:57856"/>
        <dbReference type="ChEBI" id="CHEBI:59789"/>
        <dbReference type="ChEBI" id="CHEBI:64428"/>
        <dbReference type="ChEBI" id="CHEBI:73599"/>
        <dbReference type="EC" id="2.8.4.4"/>
    </reaction>
</comment>
<dbReference type="InterPro" id="IPR007197">
    <property type="entry name" value="rSAM"/>
</dbReference>
<evidence type="ECO:0000313" key="12">
    <source>
        <dbReference type="EMBL" id="CAA7602500.1"/>
    </source>
</evidence>
<protein>
    <recommendedName>
        <fullName evidence="8">Ribosomal protein uS12 methylthiotransferase RimO</fullName>
        <shortName evidence="8">uS12 MTTase</shortName>
        <shortName evidence="8">uS12 methylthiotransferase</shortName>
        <ecNumber evidence="8">2.8.4.4</ecNumber>
    </recommendedName>
    <alternativeName>
        <fullName evidence="8">Ribosomal protein uS12 (aspartate-C(3))-methylthiotransferase</fullName>
    </alternativeName>
    <alternativeName>
        <fullName evidence="8">Ribosome maturation factor RimO</fullName>
    </alternativeName>
</protein>
<comment type="cofactor">
    <cofactor evidence="8">
        <name>[4Fe-4S] cluster</name>
        <dbReference type="ChEBI" id="CHEBI:49883"/>
    </cofactor>
    <text evidence="8">Binds 2 [4Fe-4S] clusters. One cluster is coordinated with 3 cysteines and an exchangeable S-adenosyl-L-methionine.</text>
</comment>
<dbReference type="SMART" id="SM00729">
    <property type="entry name" value="Elp3"/>
    <property type="match status" value="1"/>
</dbReference>
<dbReference type="Pfam" id="PF04055">
    <property type="entry name" value="Radical_SAM"/>
    <property type="match status" value="1"/>
</dbReference>
<feature type="binding site" evidence="8">
    <location>
        <position position="81"/>
    </location>
    <ligand>
        <name>[4Fe-4S] cluster</name>
        <dbReference type="ChEBI" id="CHEBI:49883"/>
        <label>1</label>
    </ligand>
</feature>
<feature type="binding site" evidence="8">
    <location>
        <position position="156"/>
    </location>
    <ligand>
        <name>[4Fe-4S] cluster</name>
        <dbReference type="ChEBI" id="CHEBI:49883"/>
        <label>2</label>
        <note>4Fe-4S-S-AdoMet</note>
    </ligand>
</feature>
<dbReference type="Proteomes" id="UP000836597">
    <property type="component" value="Chromosome"/>
</dbReference>
<dbReference type="Proteomes" id="UP001071230">
    <property type="component" value="Unassembled WGS sequence"/>
</dbReference>
<keyword evidence="12" id="KW-0687">Ribonucleoprotein</keyword>
<dbReference type="NCBIfam" id="TIGR01125">
    <property type="entry name" value="30S ribosomal protein S12 methylthiotransferase RimO"/>
    <property type="match status" value="1"/>
</dbReference>
<dbReference type="Pfam" id="PF00919">
    <property type="entry name" value="UPF0004"/>
    <property type="match status" value="1"/>
</dbReference>
<evidence type="ECO:0000256" key="7">
    <source>
        <dbReference type="ARBA" id="ARBA00023014"/>
    </source>
</evidence>
<sequence>MTVKAAIVTLGCPKNQVDSEVMAGILGGEYELTDQPAEAEVILVNTCTFIDQAKEESIDTILEMARYKEEGRCKTLLACGCLAQRYKEKLMDEIPEIDGIFGTGGVAEVRQWVAEARRARGPFPREGRPVCRYPEDVGRRRSGPRHWAYVKVAEGCDNACTYCVIPQVRGPYRSRTEEAVLAEVRRLAAEGVKEVILVAQDTSRYGWDLCGELRLPVLIRKIAGVEGIRWIRLMYCYPDLVTDELIDTMRQEAKVCRYLDLPLQHASDKVLREMNRRGTCAGSKELIGKLRQALPDIRIRTTLITGFPGESEEEFEQLLHFVQETEFDRLGVFAYSREESTTAARRSDQVPPEIAEARRDRVMALQQEVALRRQGRWVGRTLRVLLEELLPDGRWLGRTEGDAPEIDGQVYVENKTTRCLCPGDFVAVKVLEADSYDLTGEVVL</sequence>
<dbReference type="KEGG" id="aacx:DEACI_3175"/>
<dbReference type="PROSITE" id="PS50926">
    <property type="entry name" value="TRAM"/>
    <property type="match status" value="1"/>
</dbReference>
<dbReference type="Pfam" id="PF18693">
    <property type="entry name" value="TRAM_2"/>
    <property type="match status" value="1"/>
</dbReference>
<dbReference type="EMBL" id="CDGJ01000005">
    <property type="protein sequence ID" value="CEJ05955.1"/>
    <property type="molecule type" value="Genomic_DNA"/>
</dbReference>
<dbReference type="EC" id="2.8.4.4" evidence="8"/>
<dbReference type="GO" id="GO:0103039">
    <property type="term" value="F:protein methylthiotransferase activity"/>
    <property type="evidence" value="ECO:0007669"/>
    <property type="project" value="UniProtKB-EC"/>
</dbReference>
<dbReference type="AlphaFoldDB" id="A0A8S0X6G2"/>
<dbReference type="Gene3D" id="3.40.50.12160">
    <property type="entry name" value="Methylthiotransferase, N-terminal domain"/>
    <property type="match status" value="1"/>
</dbReference>
<evidence type="ECO:0000256" key="6">
    <source>
        <dbReference type="ARBA" id="ARBA00023004"/>
    </source>
</evidence>
<comment type="similarity">
    <text evidence="8">Belongs to the methylthiotransferase family. RimO subfamily.</text>
</comment>
<keyword evidence="12" id="KW-0689">Ribosomal protein</keyword>
<keyword evidence="14" id="KW-1185">Reference proteome</keyword>
<dbReference type="HAMAP" id="MF_01865">
    <property type="entry name" value="MTTase_RimO"/>
    <property type="match status" value="1"/>
</dbReference>
<gene>
    <name evidence="8" type="primary">rimO</name>
    <name evidence="13" type="ORF">DEACI_0375</name>
    <name evidence="12" type="ORF">DEACI_3175</name>
</gene>
<keyword evidence="5 8" id="KW-0479">Metal-binding</keyword>
<dbReference type="GO" id="GO:0035599">
    <property type="term" value="F:aspartic acid methylthiotransferase activity"/>
    <property type="evidence" value="ECO:0007669"/>
    <property type="project" value="TreeGrafter"/>
</dbReference>
<dbReference type="InterPro" id="IPR058240">
    <property type="entry name" value="rSAM_sf"/>
</dbReference>
<dbReference type="PROSITE" id="PS01278">
    <property type="entry name" value="MTTASE_RADICAL"/>
    <property type="match status" value="1"/>
</dbReference>
<dbReference type="InterPro" id="IPR005839">
    <property type="entry name" value="Methylthiotransferase"/>
</dbReference>
<keyword evidence="1 8" id="KW-0004">4Fe-4S</keyword>
<dbReference type="PANTHER" id="PTHR43837">
    <property type="entry name" value="RIBOSOMAL PROTEIN S12 METHYLTHIOTRANSFERASE RIMO"/>
    <property type="match status" value="1"/>
</dbReference>
<dbReference type="SFLD" id="SFLDG01082">
    <property type="entry name" value="B12-binding_domain_containing"/>
    <property type="match status" value="1"/>
</dbReference>
<dbReference type="InterPro" id="IPR038135">
    <property type="entry name" value="Methylthiotransferase_N_sf"/>
</dbReference>
<dbReference type="SUPFAM" id="SSF102114">
    <property type="entry name" value="Radical SAM enzymes"/>
    <property type="match status" value="1"/>
</dbReference>
<evidence type="ECO:0000256" key="2">
    <source>
        <dbReference type="ARBA" id="ARBA00022490"/>
    </source>
</evidence>
<dbReference type="SFLD" id="SFLDG01061">
    <property type="entry name" value="methylthiotransferase"/>
    <property type="match status" value="1"/>
</dbReference>
<evidence type="ECO:0000259" key="11">
    <source>
        <dbReference type="PROSITE" id="PS51918"/>
    </source>
</evidence>
<dbReference type="GO" id="GO:0140101">
    <property type="term" value="F:catalytic activity, acting on a tRNA"/>
    <property type="evidence" value="ECO:0007669"/>
    <property type="project" value="UniProtKB-ARBA"/>
</dbReference>
<keyword evidence="3 8" id="KW-0808">Transferase</keyword>
<comment type="subcellular location">
    <subcellularLocation>
        <location evidence="8">Cytoplasm</location>
    </subcellularLocation>
</comment>
<evidence type="ECO:0000313" key="14">
    <source>
        <dbReference type="Proteomes" id="UP001071230"/>
    </source>
</evidence>
<feature type="domain" description="Radical SAM core" evidence="11">
    <location>
        <begin position="142"/>
        <end position="372"/>
    </location>
</feature>
<keyword evidence="2 8" id="KW-0963">Cytoplasm</keyword>
<dbReference type="EMBL" id="LR746496">
    <property type="protein sequence ID" value="CAA7602500.1"/>
    <property type="molecule type" value="Genomic_DNA"/>
</dbReference>
<dbReference type="GO" id="GO:0051539">
    <property type="term" value="F:4 iron, 4 sulfur cluster binding"/>
    <property type="evidence" value="ECO:0007669"/>
    <property type="project" value="UniProtKB-UniRule"/>
</dbReference>
<dbReference type="CDD" id="cd01335">
    <property type="entry name" value="Radical_SAM"/>
    <property type="match status" value="1"/>
</dbReference>
<dbReference type="InterPro" id="IPR020612">
    <property type="entry name" value="Methylthiotransferase_CS"/>
</dbReference>
<dbReference type="Gene3D" id="2.40.50.140">
    <property type="entry name" value="Nucleic acid-binding proteins"/>
    <property type="match status" value="1"/>
</dbReference>
<comment type="function">
    <text evidence="8">Catalyzes the methylthiolation of an aspartic acid residue of ribosomal protein uS12.</text>
</comment>
<dbReference type="InterPro" id="IPR002792">
    <property type="entry name" value="TRAM_dom"/>
</dbReference>
<reference evidence="12" key="2">
    <citation type="submission" date="2020-01" db="EMBL/GenBank/DDBJ databases">
        <authorList>
            <person name="Hornung B."/>
        </authorList>
    </citation>
    <scope>NUCLEOTIDE SEQUENCE</scope>
    <source>
        <strain evidence="12">PacBioINE</strain>
    </source>
</reference>
<dbReference type="FunFam" id="3.80.30.20:FF:000001">
    <property type="entry name" value="tRNA-2-methylthio-N(6)-dimethylallyladenosine synthase 2"/>
    <property type="match status" value="1"/>
</dbReference>
<name>A0A8S0X6G2_9FIRM</name>
<dbReference type="InterPro" id="IPR023404">
    <property type="entry name" value="rSAM_horseshoe"/>
</dbReference>
<evidence type="ECO:0000256" key="1">
    <source>
        <dbReference type="ARBA" id="ARBA00022485"/>
    </source>
</evidence>
<dbReference type="InterPro" id="IPR013848">
    <property type="entry name" value="Methylthiotransferase_N"/>
</dbReference>
<keyword evidence="4 8" id="KW-0949">S-adenosyl-L-methionine</keyword>
<accession>A0A8S0X6G2</accession>
<organism evidence="12">
    <name type="scientific">Acididesulfobacillus acetoxydans</name>
    <dbReference type="NCBI Taxonomy" id="1561005"/>
    <lineage>
        <taxon>Bacteria</taxon>
        <taxon>Bacillati</taxon>
        <taxon>Bacillota</taxon>
        <taxon>Clostridia</taxon>
        <taxon>Eubacteriales</taxon>
        <taxon>Peptococcaceae</taxon>
        <taxon>Acididesulfobacillus</taxon>
    </lineage>
</organism>
<evidence type="ECO:0000313" key="13">
    <source>
        <dbReference type="EMBL" id="CEJ05955.1"/>
    </source>
</evidence>
<dbReference type="GO" id="GO:0005829">
    <property type="term" value="C:cytosol"/>
    <property type="evidence" value="ECO:0007669"/>
    <property type="project" value="TreeGrafter"/>
</dbReference>
<evidence type="ECO:0000259" key="10">
    <source>
        <dbReference type="PROSITE" id="PS51449"/>
    </source>
</evidence>
<evidence type="ECO:0000259" key="9">
    <source>
        <dbReference type="PROSITE" id="PS50926"/>
    </source>
</evidence>
<feature type="binding site" evidence="8">
    <location>
        <position position="160"/>
    </location>
    <ligand>
        <name>[4Fe-4S] cluster</name>
        <dbReference type="ChEBI" id="CHEBI:49883"/>
        <label>2</label>
        <note>4Fe-4S-S-AdoMet</note>
    </ligand>
</feature>
<evidence type="ECO:0000256" key="5">
    <source>
        <dbReference type="ARBA" id="ARBA00022723"/>
    </source>
</evidence>
<dbReference type="InterPro" id="IPR005840">
    <property type="entry name" value="Ribosomal_uS12_MeSTrfase_RimO"/>
</dbReference>
<dbReference type="GO" id="GO:0046872">
    <property type="term" value="F:metal ion binding"/>
    <property type="evidence" value="ECO:0007669"/>
    <property type="project" value="UniProtKB-KW"/>
</dbReference>